<dbReference type="InterPro" id="IPR025669">
    <property type="entry name" value="AAA_dom"/>
</dbReference>
<dbReference type="OrthoDB" id="9815116at2"/>
<dbReference type="PANTHER" id="PTHR13696">
    <property type="entry name" value="P-LOOP CONTAINING NUCLEOSIDE TRIPHOSPHATE HYDROLASE"/>
    <property type="match status" value="1"/>
</dbReference>
<comment type="caution">
    <text evidence="2">The sequence shown here is derived from an EMBL/GenBank/DDBJ whole genome shotgun (WGS) entry which is preliminary data.</text>
</comment>
<accession>A0A177KWP5</accession>
<dbReference type="InterPro" id="IPR050678">
    <property type="entry name" value="DNA_Partitioning_ATPase"/>
</dbReference>
<evidence type="ECO:0000259" key="1">
    <source>
        <dbReference type="Pfam" id="PF13614"/>
    </source>
</evidence>
<organism evidence="2 3">
    <name type="scientific">Domibacillus aminovorans</name>
    <dbReference type="NCBI Taxonomy" id="29332"/>
    <lineage>
        <taxon>Bacteria</taxon>
        <taxon>Bacillati</taxon>
        <taxon>Bacillota</taxon>
        <taxon>Bacilli</taxon>
        <taxon>Bacillales</taxon>
        <taxon>Bacillaceae</taxon>
        <taxon>Domibacillus</taxon>
    </lineage>
</organism>
<evidence type="ECO:0000313" key="3">
    <source>
        <dbReference type="Proteomes" id="UP000077271"/>
    </source>
</evidence>
<name>A0A177KWP5_9BACI</name>
<evidence type="ECO:0000313" key="2">
    <source>
        <dbReference type="EMBL" id="OAH56971.1"/>
    </source>
</evidence>
<dbReference type="Gene3D" id="3.40.50.300">
    <property type="entry name" value="P-loop containing nucleotide triphosphate hydrolases"/>
    <property type="match status" value="1"/>
</dbReference>
<protein>
    <submittedName>
        <fullName evidence="2">Cobyrinic acid a,c-diamide synthase</fullName>
    </submittedName>
</protein>
<proteinExistence type="predicted"/>
<dbReference type="Pfam" id="PF13614">
    <property type="entry name" value="AAA_31"/>
    <property type="match status" value="1"/>
</dbReference>
<dbReference type="SUPFAM" id="SSF52540">
    <property type="entry name" value="P-loop containing nucleoside triphosphate hydrolases"/>
    <property type="match status" value="1"/>
</dbReference>
<dbReference type="AlphaFoldDB" id="A0A177KWP5"/>
<dbReference type="Proteomes" id="UP000077271">
    <property type="component" value="Unassembled WGS sequence"/>
</dbReference>
<reference evidence="2 3" key="1">
    <citation type="submission" date="2016-01" db="EMBL/GenBank/DDBJ databases">
        <title>Investigation of taxonomic status of Bacillus aminovorans.</title>
        <authorList>
            <person name="Verma A."/>
            <person name="Pal Y."/>
            <person name="Krishnamurthi S."/>
        </authorList>
    </citation>
    <scope>NUCLEOTIDE SEQUENCE [LARGE SCALE GENOMIC DNA]</scope>
    <source>
        <strain evidence="2 3">DSM 4337</strain>
    </source>
</reference>
<dbReference type="EMBL" id="LQWZ01000016">
    <property type="protein sequence ID" value="OAH56971.1"/>
    <property type="molecule type" value="Genomic_DNA"/>
</dbReference>
<sequence length="276" mass="31168">MAAKTIVVGNFKGGVGKTKVAVMASWELAYEFNKKVLLIDMDPQANATTIVARSSGIGDINATIFEGFKNGDLSNAIVKMHENLDLIPAHVTFKNLPKFLYSKFKKDIDQITYLKKLLEPIKNKYDYIFIDVPPTISDYSDNAMMAADYVLIILQAQELSLEGAETYVSYLQFMADEYDADIQVVGVLPVLLRAGGRVDQSTVMRAQEIFGEDNVYENYVKHLERLKAWDITGIANQDQHDKRAHQTFIKVVEEMLKNIERLENMKHYEEEGAAGE</sequence>
<dbReference type="RefSeq" id="WP_034290925.1">
    <property type="nucleotide sequence ID" value="NZ_LQWZ01000016.1"/>
</dbReference>
<feature type="domain" description="AAA" evidence="1">
    <location>
        <begin position="4"/>
        <end position="183"/>
    </location>
</feature>
<dbReference type="PANTHER" id="PTHR13696:SF99">
    <property type="entry name" value="COBYRINIC ACID AC-DIAMIDE SYNTHASE"/>
    <property type="match status" value="1"/>
</dbReference>
<dbReference type="InterPro" id="IPR027417">
    <property type="entry name" value="P-loop_NTPase"/>
</dbReference>
<dbReference type="CDD" id="cd02042">
    <property type="entry name" value="ParAB_family"/>
    <property type="match status" value="1"/>
</dbReference>
<gene>
    <name evidence="2" type="ORF">AWH48_19555</name>
</gene>